<protein>
    <submittedName>
        <fullName evidence="4">Uncharacterized protein</fullName>
    </submittedName>
</protein>
<evidence type="ECO:0000313" key="5">
    <source>
        <dbReference type="Proteomes" id="UP000054937"/>
    </source>
</evidence>
<dbReference type="CDD" id="cd09120">
    <property type="entry name" value="PLDc_DNaseII_1"/>
    <property type="match status" value="1"/>
</dbReference>
<dbReference type="InParanoid" id="A0A0V0QUL4"/>
<keyword evidence="5" id="KW-1185">Reference proteome</keyword>
<evidence type="ECO:0000313" key="4">
    <source>
        <dbReference type="EMBL" id="KRX05908.1"/>
    </source>
</evidence>
<dbReference type="PANTHER" id="PTHR10858:SF23">
    <property type="entry name" value="DEOXYRIBONUCLEASE II"/>
    <property type="match status" value="1"/>
</dbReference>
<dbReference type="OMA" id="YLMYNDE"/>
<feature type="chain" id="PRO_5006867591" evidence="3">
    <location>
        <begin position="27"/>
        <end position="353"/>
    </location>
</feature>
<dbReference type="InterPro" id="IPR004947">
    <property type="entry name" value="DNase_II"/>
</dbReference>
<proteinExistence type="inferred from homology"/>
<keyword evidence="3" id="KW-0732">Signal</keyword>
<keyword evidence="2" id="KW-0378">Hydrolase</keyword>
<evidence type="ECO:0000256" key="1">
    <source>
        <dbReference type="ARBA" id="ARBA00007527"/>
    </source>
</evidence>
<accession>A0A0V0QUL4</accession>
<reference evidence="4 5" key="1">
    <citation type="journal article" date="2015" name="Sci. Rep.">
        <title>Genome of the facultative scuticociliatosis pathogen Pseudocohnilembus persalinus provides insight into its virulence through horizontal gene transfer.</title>
        <authorList>
            <person name="Xiong J."/>
            <person name="Wang G."/>
            <person name="Cheng J."/>
            <person name="Tian M."/>
            <person name="Pan X."/>
            <person name="Warren A."/>
            <person name="Jiang C."/>
            <person name="Yuan D."/>
            <person name="Miao W."/>
        </authorList>
    </citation>
    <scope>NUCLEOTIDE SEQUENCE [LARGE SCALE GENOMIC DNA]</scope>
    <source>
        <strain evidence="4">36N120E</strain>
    </source>
</reference>
<feature type="signal peptide" evidence="3">
    <location>
        <begin position="1"/>
        <end position="26"/>
    </location>
</feature>
<dbReference type="Proteomes" id="UP000054937">
    <property type="component" value="Unassembled WGS sequence"/>
</dbReference>
<organism evidence="4 5">
    <name type="scientific">Pseudocohnilembus persalinus</name>
    <name type="common">Ciliate</name>
    <dbReference type="NCBI Taxonomy" id="266149"/>
    <lineage>
        <taxon>Eukaryota</taxon>
        <taxon>Sar</taxon>
        <taxon>Alveolata</taxon>
        <taxon>Ciliophora</taxon>
        <taxon>Intramacronucleata</taxon>
        <taxon>Oligohymenophorea</taxon>
        <taxon>Scuticociliatia</taxon>
        <taxon>Philasterida</taxon>
        <taxon>Pseudocohnilembidae</taxon>
        <taxon>Pseudocohnilembus</taxon>
    </lineage>
</organism>
<dbReference type="EMBL" id="LDAU01000103">
    <property type="protein sequence ID" value="KRX05908.1"/>
    <property type="molecule type" value="Genomic_DNA"/>
</dbReference>
<evidence type="ECO:0000256" key="2">
    <source>
        <dbReference type="ARBA" id="ARBA00022801"/>
    </source>
</evidence>
<gene>
    <name evidence="4" type="ORF">PPERSA_03845</name>
</gene>
<evidence type="ECO:0000256" key="3">
    <source>
        <dbReference type="SAM" id="SignalP"/>
    </source>
</evidence>
<comment type="similarity">
    <text evidence="1">Belongs to the DNase II family.</text>
</comment>
<dbReference type="Pfam" id="PF03265">
    <property type="entry name" value="DNase_II"/>
    <property type="match status" value="1"/>
</dbReference>
<name>A0A0V0QUL4_PSEPJ</name>
<dbReference type="OrthoDB" id="284919at2759"/>
<dbReference type="PANTHER" id="PTHR10858">
    <property type="entry name" value="DEOXYRIBONUCLEASE II"/>
    <property type="match status" value="1"/>
</dbReference>
<comment type="caution">
    <text evidence="4">The sequence shown here is derived from an EMBL/GenBank/DDBJ whole genome shotgun (WGS) entry which is preliminary data.</text>
</comment>
<dbReference type="GO" id="GO:0004531">
    <property type="term" value="F:deoxyribonuclease II activity"/>
    <property type="evidence" value="ECO:0007669"/>
    <property type="project" value="InterPro"/>
</dbReference>
<dbReference type="AlphaFoldDB" id="A0A0V0QUL4"/>
<sequence>MQQIKLTITTFILILLVLLPAQQIQSSDGLNCLDQYGNQVDWFIMWKLPSAVSSGKQFMYIDSDSREHILLDNLNDIDSPLIRTIAQIKTPDDDKFGVYWNDSHYGTDYTKDYGHTKGFIGGNKKSGFIMNHSAPAYPHFDDNGIPFLEVFNPQLKYGQHFFCFSTDLSEIDKYANNFMLNKPFVFKESYVGQNVKQQLPNLQLMSQGHYYPGTKLIKDISTLDGLQILQFSKSGDYEVMFYDKVVTPKLQRNLFVENWGSPQEEPDCDVRFQTKSNLYIYWDDQYQYEFTNDHSKFAITETGDFVCFGDINRQNSQNVRGGGTNCFQNKIVHDLLKKIMPLQQICVFGEYYQ</sequence>